<evidence type="ECO:0000313" key="2">
    <source>
        <dbReference type="Proteomes" id="UP000178428"/>
    </source>
</evidence>
<dbReference type="EMBL" id="MHMR01000026">
    <property type="protein sequence ID" value="OGZ30206.1"/>
    <property type="molecule type" value="Genomic_DNA"/>
</dbReference>
<reference evidence="1 2" key="1">
    <citation type="journal article" date="2016" name="Nat. Commun.">
        <title>Thousands of microbial genomes shed light on interconnected biogeochemical processes in an aquifer system.</title>
        <authorList>
            <person name="Anantharaman K."/>
            <person name="Brown C.T."/>
            <person name="Hug L.A."/>
            <person name="Sharon I."/>
            <person name="Castelle C.J."/>
            <person name="Probst A.J."/>
            <person name="Thomas B.C."/>
            <person name="Singh A."/>
            <person name="Wilkins M.J."/>
            <person name="Karaoz U."/>
            <person name="Brodie E.L."/>
            <person name="Williams K.H."/>
            <person name="Hubbard S.S."/>
            <person name="Banfield J.F."/>
        </authorList>
    </citation>
    <scope>NUCLEOTIDE SEQUENCE [LARGE SCALE GENOMIC DNA]</scope>
</reference>
<accession>A0A1G2EWM1</accession>
<dbReference type="AlphaFoldDB" id="A0A1G2EWM1"/>
<proteinExistence type="predicted"/>
<evidence type="ECO:0000313" key="1">
    <source>
        <dbReference type="EMBL" id="OGZ30206.1"/>
    </source>
</evidence>
<protein>
    <submittedName>
        <fullName evidence="1">Uncharacterized protein</fullName>
    </submittedName>
</protein>
<sequence>MITTAEERAPKKQIPVDTKETAETVLRVPTPVAVKVLFLYFDGQQHEGEEHPRPFATEATPADVKFATAELKKLVKPRPERDEANGRPQKLDIRHFFGSDEVMQAWRDKRWENAGTVYDLIHGLERAKFDTESNRVKTVAEMDAVANEVRERNAKIKELEARRPDSGEDAPIPCGSVLHRGDNPPIQPMERNAVNHKTLEVVLHKEGAKKGKVKVLGDFTVVPAEDGGLAKVFHCDVCRAKLNAAAGKNNLRQPWYNSMGAEKVLYFEEHRDQFQARSADSELDDLAERMVLGGIARPFRASIGERVGGGQRRQR</sequence>
<name>A0A1G2EWM1_9BACT</name>
<dbReference type="Proteomes" id="UP000178428">
    <property type="component" value="Unassembled WGS sequence"/>
</dbReference>
<organism evidence="1 2">
    <name type="scientific">Candidatus Niyogibacteria bacterium RIFCSPLOWO2_02_FULL_45_13</name>
    <dbReference type="NCBI Taxonomy" id="1801725"/>
    <lineage>
        <taxon>Bacteria</taxon>
        <taxon>Candidatus Niyogiibacteriota</taxon>
    </lineage>
</organism>
<dbReference type="STRING" id="1801725.A3J00_00885"/>
<gene>
    <name evidence="1" type="ORF">A3J00_00885</name>
</gene>
<comment type="caution">
    <text evidence="1">The sequence shown here is derived from an EMBL/GenBank/DDBJ whole genome shotgun (WGS) entry which is preliminary data.</text>
</comment>